<accession>A0A5C5ZYY0</accession>
<dbReference type="EMBL" id="SJPN01000016">
    <property type="protein sequence ID" value="TWT91513.1"/>
    <property type="molecule type" value="Genomic_DNA"/>
</dbReference>
<dbReference type="RefSeq" id="WP_197455109.1">
    <property type="nucleotide sequence ID" value="NZ_CP151726.1"/>
</dbReference>
<dbReference type="PROSITE" id="PS51257">
    <property type="entry name" value="PROKAR_LIPOPROTEIN"/>
    <property type="match status" value="1"/>
</dbReference>
<gene>
    <name evidence="1" type="ORF">Pla52n_66040</name>
</gene>
<evidence type="ECO:0000313" key="1">
    <source>
        <dbReference type="EMBL" id="TWT91513.1"/>
    </source>
</evidence>
<keyword evidence="2" id="KW-1185">Reference proteome</keyword>
<protein>
    <recommendedName>
        <fullName evidence="3">DUF4185 domain-containing protein</fullName>
    </recommendedName>
</protein>
<dbReference type="Gene3D" id="2.115.10.20">
    <property type="entry name" value="Glycosyl hydrolase domain, family 43"/>
    <property type="match status" value="1"/>
</dbReference>
<organism evidence="1 2">
    <name type="scientific">Stieleria varia</name>
    <dbReference type="NCBI Taxonomy" id="2528005"/>
    <lineage>
        <taxon>Bacteria</taxon>
        <taxon>Pseudomonadati</taxon>
        <taxon>Planctomycetota</taxon>
        <taxon>Planctomycetia</taxon>
        <taxon>Pirellulales</taxon>
        <taxon>Pirellulaceae</taxon>
        <taxon>Stieleria</taxon>
    </lineage>
</organism>
<evidence type="ECO:0000313" key="2">
    <source>
        <dbReference type="Proteomes" id="UP000320176"/>
    </source>
</evidence>
<dbReference type="AlphaFoldDB" id="A0A5C5ZYY0"/>
<reference evidence="1 2" key="1">
    <citation type="submission" date="2019-02" db="EMBL/GenBank/DDBJ databases">
        <title>Deep-cultivation of Planctomycetes and their phenomic and genomic characterization uncovers novel biology.</title>
        <authorList>
            <person name="Wiegand S."/>
            <person name="Jogler M."/>
            <person name="Boedeker C."/>
            <person name="Pinto D."/>
            <person name="Vollmers J."/>
            <person name="Rivas-Marin E."/>
            <person name="Kohn T."/>
            <person name="Peeters S.H."/>
            <person name="Heuer A."/>
            <person name="Rast P."/>
            <person name="Oberbeckmann S."/>
            <person name="Bunk B."/>
            <person name="Jeske O."/>
            <person name="Meyerdierks A."/>
            <person name="Storesund J.E."/>
            <person name="Kallscheuer N."/>
            <person name="Luecker S."/>
            <person name="Lage O.M."/>
            <person name="Pohl T."/>
            <person name="Merkel B.J."/>
            <person name="Hornburger P."/>
            <person name="Mueller R.-W."/>
            <person name="Bruemmer F."/>
            <person name="Labrenz M."/>
            <person name="Spormann A.M."/>
            <person name="Op Den Camp H."/>
            <person name="Overmann J."/>
            <person name="Amann R."/>
            <person name="Jetten M.S.M."/>
            <person name="Mascher T."/>
            <person name="Medema M.H."/>
            <person name="Devos D.P."/>
            <person name="Kaster A.-K."/>
            <person name="Ovreas L."/>
            <person name="Rohde M."/>
            <person name="Galperin M.Y."/>
            <person name="Jogler C."/>
        </authorList>
    </citation>
    <scope>NUCLEOTIDE SEQUENCE [LARGE SCALE GENOMIC DNA]</scope>
    <source>
        <strain evidence="1 2">Pla52n</strain>
    </source>
</reference>
<proteinExistence type="predicted"/>
<evidence type="ECO:0008006" key="3">
    <source>
        <dbReference type="Google" id="ProtNLM"/>
    </source>
</evidence>
<dbReference type="Proteomes" id="UP000320176">
    <property type="component" value="Unassembled WGS sequence"/>
</dbReference>
<sequence length="464" mass="52103">MIHLAKQCLAFRFTAVVFAILSCHVVCGESHLYAEKPFRISIVDESNGWPVPLVELRTTHSVRFISDNAGVIAFDLPELMGVETWFHVVGHGYSVAADGFGYRGVKLTPRPGESAVVKVKRELPAKRLGRITGGGLFAESQKLGEQLDWTEQGILGCDSVQNAIHAGKLYWGWGDTVLPNYPLGRFHMLGATTSLSPLETLQPSIRLRYDYVTDEKGVPDNVAQMPGAGPTWLSGYVSLADAAGQNHLVATYSKIRPPLEEYERGLCQWDEDAERFVKTKTLWSRTQQNRKPLAAPQGHAVLWTDQAGQRWVLFGDPFPSLRCHADLESWSDPNRWQVLTPQRDVPQKGSADTVVPHRGAIAFSKYRKCWITVFTQMGGESSTLGEIWFAESDSPTGPWRDAVKVVTHDKYTFYNPQLHPEFTDPESPILLFEATFTHTFSKTKTPTPRHDYNQVLYRLDLNEF</sequence>
<comment type="caution">
    <text evidence="1">The sequence shown here is derived from an EMBL/GenBank/DDBJ whole genome shotgun (WGS) entry which is preliminary data.</text>
</comment>
<name>A0A5C5ZYY0_9BACT</name>
<dbReference type="InterPro" id="IPR023296">
    <property type="entry name" value="Glyco_hydro_beta-prop_sf"/>
</dbReference>